<dbReference type="Proteomes" id="UP001498476">
    <property type="component" value="Unassembled WGS sequence"/>
</dbReference>
<sequence length="531" mass="58484">MAEASMQNADAADVEGETWIGITDVNLRRRIQNGINQRESRRRKLADRQAARNAQGLQQGSYPQSAPRPIVSKACNDGASLANASRSGNSRLEARVNDASRGKGASTGDDVDMLGSSFTDDTGQSILALSQCFSEVPRSPNVNILLEPMSCVADAQRIWHYALTTLLPTLGVKTQEGEPLTMALYRSATLEPAVFYATLAGGAVQRLTLTNSPGDARVLLIAQTKTAEAVRESLTKGLITDGTLFAIMALALKYDSTSTPVPVRGPQPNGFLSPVRSIGGLDWLGHLRFNPTHASMWIKLLRDRLAAGSSLPGLTDYLQLSDLYRASLALIQPEMELYTTISRDNDPIRPSSLWKADDFHIHDALHAVVTDMWVCCQLIEQVTHQRDLNYFIRRRNEMQHHLLCLPRDQDKVELLAVMVFSYGVIFSISDPWPLTHLTKKLCFEILDQSNLTSTGRQLLLWASVIGGISAWGGELQEAYTLLVAKHAKSVGILDWDHAVQVLDKFLWLDAACDAGGRLVWNRALMHMEVTA</sequence>
<feature type="compositionally biased region" description="Polar residues" evidence="1">
    <location>
        <begin position="55"/>
        <end position="64"/>
    </location>
</feature>
<dbReference type="EMBL" id="JAZAVJ010000431">
    <property type="protein sequence ID" value="KAK7397803.1"/>
    <property type="molecule type" value="Genomic_DNA"/>
</dbReference>
<evidence type="ECO:0000256" key="1">
    <source>
        <dbReference type="SAM" id="MobiDB-lite"/>
    </source>
</evidence>
<proteinExistence type="predicted"/>
<evidence type="ECO:0000313" key="2">
    <source>
        <dbReference type="EMBL" id="KAK7397803.1"/>
    </source>
</evidence>
<protein>
    <recommendedName>
        <fullName evidence="4">BZIP domain-containing protein</fullName>
    </recommendedName>
</protein>
<evidence type="ECO:0008006" key="4">
    <source>
        <dbReference type="Google" id="ProtNLM"/>
    </source>
</evidence>
<accession>A0ABR1GI22</accession>
<feature type="region of interest" description="Disordered" evidence="1">
    <location>
        <begin position="35"/>
        <end position="115"/>
    </location>
</feature>
<reference evidence="2 3" key="1">
    <citation type="journal article" date="2025" name="Microbiol. Resour. Announc.">
        <title>Draft genome sequences for Neonectria magnoliae and Neonectria punicea, canker pathogens of Liriodendron tulipifera and Acer saccharum in West Virginia.</title>
        <authorList>
            <person name="Petronek H.M."/>
            <person name="Kasson M.T."/>
            <person name="Metheny A.M."/>
            <person name="Stauder C.M."/>
            <person name="Lovett B."/>
            <person name="Lynch S.C."/>
            <person name="Garnas J.R."/>
            <person name="Kasson L.R."/>
            <person name="Stajich J.E."/>
        </authorList>
    </citation>
    <scope>NUCLEOTIDE SEQUENCE [LARGE SCALE GENOMIC DNA]</scope>
    <source>
        <strain evidence="2 3">NRRL 64653</strain>
    </source>
</reference>
<dbReference type="PANTHER" id="PTHR37540:SF5">
    <property type="entry name" value="TRANSCRIPTION FACTOR DOMAIN-CONTAINING PROTEIN"/>
    <property type="match status" value="1"/>
</dbReference>
<keyword evidence="3" id="KW-1185">Reference proteome</keyword>
<comment type="caution">
    <text evidence="2">The sequence shown here is derived from an EMBL/GenBank/DDBJ whole genome shotgun (WGS) entry which is preliminary data.</text>
</comment>
<organism evidence="2 3">
    <name type="scientific">Neonectria punicea</name>
    <dbReference type="NCBI Taxonomy" id="979145"/>
    <lineage>
        <taxon>Eukaryota</taxon>
        <taxon>Fungi</taxon>
        <taxon>Dikarya</taxon>
        <taxon>Ascomycota</taxon>
        <taxon>Pezizomycotina</taxon>
        <taxon>Sordariomycetes</taxon>
        <taxon>Hypocreomycetidae</taxon>
        <taxon>Hypocreales</taxon>
        <taxon>Nectriaceae</taxon>
        <taxon>Neonectria</taxon>
    </lineage>
</organism>
<feature type="compositionally biased region" description="Basic and acidic residues" evidence="1">
    <location>
        <begin position="92"/>
        <end position="101"/>
    </location>
</feature>
<dbReference type="PANTHER" id="PTHR37540">
    <property type="entry name" value="TRANSCRIPTION FACTOR (ACR-2), PUTATIVE-RELATED-RELATED"/>
    <property type="match status" value="1"/>
</dbReference>
<gene>
    <name evidence="2" type="ORF">QQX98_012827</name>
</gene>
<evidence type="ECO:0000313" key="3">
    <source>
        <dbReference type="Proteomes" id="UP001498476"/>
    </source>
</evidence>
<name>A0ABR1GI22_9HYPO</name>